<keyword evidence="11" id="KW-0472">Membrane</keyword>
<feature type="domain" description="Cadherin" evidence="17">
    <location>
        <begin position="64"/>
        <end position="168"/>
    </location>
</feature>
<evidence type="ECO:0000256" key="9">
    <source>
        <dbReference type="ARBA" id="ARBA00022889"/>
    </source>
</evidence>
<dbReference type="AlphaFoldDB" id="A0A6I9XQX1"/>
<evidence type="ECO:0000256" key="3">
    <source>
        <dbReference type="ARBA" id="ARBA00022685"/>
    </source>
</evidence>
<dbReference type="InterPro" id="IPR020894">
    <property type="entry name" value="Cadherin_CS"/>
</dbReference>
<evidence type="ECO:0000256" key="7">
    <source>
        <dbReference type="ARBA" id="ARBA00022737"/>
    </source>
</evidence>
<accession>A0A6I9XQX1</accession>
<proteinExistence type="predicted"/>
<dbReference type="GO" id="GO:0044331">
    <property type="term" value="P:cell-cell adhesion mediated by cadherin"/>
    <property type="evidence" value="ECO:0007669"/>
    <property type="project" value="TreeGrafter"/>
</dbReference>
<keyword evidence="6" id="KW-0732">Signal</keyword>
<dbReference type="PROSITE" id="PS00232">
    <property type="entry name" value="CADHERIN_1"/>
    <property type="match status" value="1"/>
</dbReference>
<evidence type="ECO:0000256" key="13">
    <source>
        <dbReference type="ARBA" id="ARBA00037319"/>
    </source>
</evidence>
<dbReference type="Pfam" id="PF01049">
    <property type="entry name" value="CADH_Y-type_LIR"/>
    <property type="match status" value="1"/>
</dbReference>
<evidence type="ECO:0000256" key="16">
    <source>
        <dbReference type="RuleBase" id="RU003318"/>
    </source>
</evidence>
<keyword evidence="12" id="KW-0325">Glycoprotein</keyword>
<dbReference type="KEGG" id="tsr:106542005"/>
<dbReference type="GO" id="GO:0007043">
    <property type="term" value="P:cell-cell junction assembly"/>
    <property type="evidence" value="ECO:0007669"/>
    <property type="project" value="TreeGrafter"/>
</dbReference>
<dbReference type="InterPro" id="IPR000233">
    <property type="entry name" value="Cadherin_Y-type_LIR"/>
</dbReference>
<feature type="domain" description="Cadherin" evidence="17">
    <location>
        <begin position="5"/>
        <end position="63"/>
    </location>
</feature>
<evidence type="ECO:0000256" key="15">
    <source>
        <dbReference type="PROSITE-ProRule" id="PRU00043"/>
    </source>
</evidence>
<dbReference type="RefSeq" id="XP_013913078.1">
    <property type="nucleotide sequence ID" value="XM_014057603.1"/>
</dbReference>
<keyword evidence="5" id="KW-0479">Metal-binding</keyword>
<evidence type="ECO:0000256" key="1">
    <source>
        <dbReference type="ARBA" id="ARBA00004251"/>
    </source>
</evidence>
<dbReference type="GO" id="GO:0007156">
    <property type="term" value="P:homophilic cell adhesion via plasma membrane adhesion molecules"/>
    <property type="evidence" value="ECO:0007669"/>
    <property type="project" value="InterPro"/>
</dbReference>
<dbReference type="PANTHER" id="PTHR24027">
    <property type="entry name" value="CADHERIN-23"/>
    <property type="match status" value="1"/>
</dbReference>
<dbReference type="GO" id="GO:0099560">
    <property type="term" value="P:synaptic membrane adhesion"/>
    <property type="evidence" value="ECO:0007669"/>
    <property type="project" value="TreeGrafter"/>
</dbReference>
<dbReference type="PRINTS" id="PR00205">
    <property type="entry name" value="CADHERIN"/>
</dbReference>
<evidence type="ECO:0000259" key="17">
    <source>
        <dbReference type="PROSITE" id="PS50268"/>
    </source>
</evidence>
<evidence type="ECO:0000256" key="14">
    <source>
        <dbReference type="ARBA" id="ARBA00041042"/>
    </source>
</evidence>
<dbReference type="InterPro" id="IPR027397">
    <property type="entry name" value="Catenin-bd_sf"/>
</dbReference>
<dbReference type="GO" id="GO:0016477">
    <property type="term" value="P:cell migration"/>
    <property type="evidence" value="ECO:0007669"/>
    <property type="project" value="TreeGrafter"/>
</dbReference>
<keyword evidence="10" id="KW-1133">Transmembrane helix</keyword>
<evidence type="ECO:0000256" key="4">
    <source>
        <dbReference type="ARBA" id="ARBA00022692"/>
    </source>
</evidence>
<dbReference type="PANTHER" id="PTHR24027:SF322">
    <property type="entry name" value="CADHERIN-6"/>
    <property type="match status" value="1"/>
</dbReference>
<evidence type="ECO:0000256" key="12">
    <source>
        <dbReference type="ARBA" id="ARBA00023180"/>
    </source>
</evidence>
<dbReference type="Gene3D" id="4.10.900.10">
    <property type="entry name" value="TCF3-CBD (Catenin binding domain)"/>
    <property type="match status" value="1"/>
</dbReference>
<dbReference type="GO" id="GO:0045296">
    <property type="term" value="F:cadherin binding"/>
    <property type="evidence" value="ECO:0007669"/>
    <property type="project" value="TreeGrafter"/>
</dbReference>
<evidence type="ECO:0000256" key="11">
    <source>
        <dbReference type="ARBA" id="ARBA00023136"/>
    </source>
</evidence>
<dbReference type="GO" id="GO:0016339">
    <property type="term" value="P:calcium-dependent cell-cell adhesion via plasma membrane cell adhesion molecules"/>
    <property type="evidence" value="ECO:0007669"/>
    <property type="project" value="TreeGrafter"/>
</dbReference>
<keyword evidence="3" id="KW-0165">Cleavage on pair of basic residues</keyword>
<dbReference type="FunFam" id="4.10.900.10:FF:000006">
    <property type="entry name" value="Cadherin-9 preproprotein"/>
    <property type="match status" value="1"/>
</dbReference>
<dbReference type="GeneID" id="106542005"/>
<dbReference type="GO" id="GO:0016342">
    <property type="term" value="C:catenin complex"/>
    <property type="evidence" value="ECO:0007669"/>
    <property type="project" value="TreeGrafter"/>
</dbReference>
<dbReference type="InterPro" id="IPR002126">
    <property type="entry name" value="Cadherin-like_dom"/>
</dbReference>
<dbReference type="PROSITE" id="PS50268">
    <property type="entry name" value="CADHERIN_2"/>
    <property type="match status" value="2"/>
</dbReference>
<evidence type="ECO:0000256" key="10">
    <source>
        <dbReference type="ARBA" id="ARBA00022989"/>
    </source>
</evidence>
<sequence>MKNTFILNQSFQRALDFEKRRQFTLKVEASNPHVDPRFLYLGPFKDITTVRIQVEDVDEPPIFSRPAYILEVKEDVLINTVIGAVTARDPDSAKNPIKYSVDRHTDMDRIFNIDSGNGSIFTSKPLDREMLLWHNITVIAAEINNPKESSQVPVFIKVLDVNDNAPEFVMFYETFVCENAKAEQFRMLRVCYEDDDCTFLLIQQISFDGSVTVVLFAALRRQRKKEPLIISKEDIRDNIVSYNDEGGGEEDTQAFDIGTLRNPEAIEDNKLRRDIVPETLFMPRRTPVVRDNADVRDFISQRLKENDTDPTAPPYDSLATYAYEGSGSVADSLSSLESVTTDGDQDYDYLSDWGPRFRKLADMYGGEDSDKDS</sequence>
<dbReference type="InterPro" id="IPR039808">
    <property type="entry name" value="Cadherin"/>
</dbReference>
<dbReference type="CDD" id="cd11304">
    <property type="entry name" value="Cadherin_repeat"/>
    <property type="match status" value="2"/>
</dbReference>
<dbReference type="GO" id="GO:0005509">
    <property type="term" value="F:calcium ion binding"/>
    <property type="evidence" value="ECO:0007669"/>
    <property type="project" value="UniProtKB-UniRule"/>
</dbReference>
<dbReference type="GO" id="GO:0008013">
    <property type="term" value="F:beta-catenin binding"/>
    <property type="evidence" value="ECO:0007669"/>
    <property type="project" value="TreeGrafter"/>
</dbReference>
<keyword evidence="9 16" id="KW-0130">Cell adhesion</keyword>
<gene>
    <name evidence="19" type="primary">LOC106542005</name>
</gene>
<dbReference type="GO" id="GO:0005912">
    <property type="term" value="C:adherens junction"/>
    <property type="evidence" value="ECO:0007669"/>
    <property type="project" value="TreeGrafter"/>
</dbReference>
<evidence type="ECO:0000256" key="8">
    <source>
        <dbReference type="ARBA" id="ARBA00022837"/>
    </source>
</evidence>
<reference evidence="19" key="1">
    <citation type="submission" date="2025-08" db="UniProtKB">
        <authorList>
            <consortium name="RefSeq"/>
        </authorList>
    </citation>
    <scope>IDENTIFICATION</scope>
    <source>
        <tissue evidence="19">Skeletal muscle</tissue>
    </source>
</reference>
<evidence type="ECO:0000313" key="18">
    <source>
        <dbReference type="Proteomes" id="UP000504617"/>
    </source>
</evidence>
<dbReference type="FunFam" id="2.60.40.60:FF:000017">
    <property type="entry name" value="Cadherin 24"/>
    <property type="match status" value="1"/>
</dbReference>
<protein>
    <recommendedName>
        <fullName evidence="14">Cadherin-6</fullName>
    </recommendedName>
</protein>
<evidence type="ECO:0000256" key="6">
    <source>
        <dbReference type="ARBA" id="ARBA00022729"/>
    </source>
</evidence>
<keyword evidence="2" id="KW-1003">Cell membrane</keyword>
<dbReference type="SMART" id="SM00112">
    <property type="entry name" value="CA"/>
    <property type="match status" value="1"/>
</dbReference>
<keyword evidence="7" id="KW-0677">Repeat</keyword>
<dbReference type="Pfam" id="PF00028">
    <property type="entry name" value="Cadherin"/>
    <property type="match status" value="1"/>
</dbReference>
<name>A0A6I9XQX1_9SAUR</name>
<dbReference type="Proteomes" id="UP000504617">
    <property type="component" value="Unplaced"/>
</dbReference>
<dbReference type="GO" id="GO:0034332">
    <property type="term" value="P:adherens junction organization"/>
    <property type="evidence" value="ECO:0007669"/>
    <property type="project" value="TreeGrafter"/>
</dbReference>
<evidence type="ECO:0000256" key="2">
    <source>
        <dbReference type="ARBA" id="ARBA00022475"/>
    </source>
</evidence>
<comment type="function">
    <text evidence="13">Cadherins are calcium-dependent cell adhesion proteins. They preferentially interact with themselves in a homophilic manner in connecting cells; cadherins may thus contribute to the sorting of heterogeneous cell types.</text>
</comment>
<dbReference type="GO" id="GO:0000902">
    <property type="term" value="P:cell morphogenesis"/>
    <property type="evidence" value="ECO:0007669"/>
    <property type="project" value="TreeGrafter"/>
</dbReference>
<keyword evidence="4 16" id="KW-0812">Transmembrane</keyword>
<dbReference type="Gene3D" id="2.60.40.60">
    <property type="entry name" value="Cadherins"/>
    <property type="match status" value="2"/>
</dbReference>
<comment type="subcellular location">
    <subcellularLocation>
        <location evidence="1 16">Cell membrane</location>
        <topology evidence="1 16">Single-pass type I membrane protein</topology>
    </subcellularLocation>
</comment>
<evidence type="ECO:0000313" key="19">
    <source>
        <dbReference type="RefSeq" id="XP_013913078.1"/>
    </source>
</evidence>
<dbReference type="OrthoDB" id="6252479at2759"/>
<organism evidence="18 19">
    <name type="scientific">Thamnophis sirtalis</name>
    <dbReference type="NCBI Taxonomy" id="35019"/>
    <lineage>
        <taxon>Eukaryota</taxon>
        <taxon>Metazoa</taxon>
        <taxon>Chordata</taxon>
        <taxon>Craniata</taxon>
        <taxon>Vertebrata</taxon>
        <taxon>Euteleostomi</taxon>
        <taxon>Lepidosauria</taxon>
        <taxon>Squamata</taxon>
        <taxon>Bifurcata</taxon>
        <taxon>Unidentata</taxon>
        <taxon>Episquamata</taxon>
        <taxon>Toxicofera</taxon>
        <taxon>Serpentes</taxon>
        <taxon>Colubroidea</taxon>
        <taxon>Colubridae</taxon>
        <taxon>Natricinae</taxon>
        <taxon>Thamnophis</taxon>
    </lineage>
</organism>
<dbReference type="SUPFAM" id="SSF49313">
    <property type="entry name" value="Cadherin-like"/>
    <property type="match status" value="1"/>
</dbReference>
<evidence type="ECO:0000256" key="5">
    <source>
        <dbReference type="ARBA" id="ARBA00022723"/>
    </source>
</evidence>
<keyword evidence="18" id="KW-1185">Reference proteome</keyword>
<keyword evidence="8 15" id="KW-0106">Calcium</keyword>
<dbReference type="InterPro" id="IPR015919">
    <property type="entry name" value="Cadherin-like_sf"/>
</dbReference>